<proteinExistence type="predicted"/>
<dbReference type="GO" id="GO:0005737">
    <property type="term" value="C:cytoplasm"/>
    <property type="evidence" value="ECO:0007669"/>
    <property type="project" value="InterPro"/>
</dbReference>
<dbReference type="Pfam" id="PF04194">
    <property type="entry name" value="PDCD2_C"/>
    <property type="match status" value="1"/>
</dbReference>
<dbReference type="GO" id="GO:0030490">
    <property type="term" value="P:maturation of SSU-rRNA"/>
    <property type="evidence" value="ECO:0007669"/>
    <property type="project" value="TreeGrafter"/>
</dbReference>
<keyword evidence="4" id="KW-1185">Reference proteome</keyword>
<protein>
    <recommendedName>
        <fullName evidence="2">Programmed cell death protein 2 C-terminal domain-containing protein</fullName>
    </recommendedName>
</protein>
<accession>A0A9Q3GY00</accession>
<dbReference type="PANTHER" id="PTHR47524">
    <property type="entry name" value="20S RRNA ACCUMULATION PROTEIN 4"/>
    <property type="match status" value="1"/>
</dbReference>
<feature type="domain" description="Programmed cell death protein 2 C-terminal" evidence="2">
    <location>
        <begin position="311"/>
        <end position="395"/>
    </location>
</feature>
<dbReference type="InterPro" id="IPR007320">
    <property type="entry name" value="PDCD2_C"/>
</dbReference>
<evidence type="ECO:0000313" key="3">
    <source>
        <dbReference type="EMBL" id="MBW0484076.1"/>
    </source>
</evidence>
<reference evidence="3" key="1">
    <citation type="submission" date="2021-03" db="EMBL/GenBank/DDBJ databases">
        <title>Draft genome sequence of rust myrtle Austropuccinia psidii MF-1, a brazilian biotype.</title>
        <authorList>
            <person name="Quecine M.C."/>
            <person name="Pachon D.M.R."/>
            <person name="Bonatelli M.L."/>
            <person name="Correr F.H."/>
            <person name="Franceschini L.M."/>
            <person name="Leite T.F."/>
            <person name="Margarido G.R.A."/>
            <person name="Almeida C.A."/>
            <person name="Ferrarezi J.A."/>
            <person name="Labate C.A."/>
        </authorList>
    </citation>
    <scope>NUCLEOTIDE SEQUENCE</scope>
    <source>
        <strain evidence="3">MF-1</strain>
    </source>
</reference>
<dbReference type="PANTHER" id="PTHR47524:SF1">
    <property type="entry name" value="20S RRNA ACCUMULATION PROTEIN 4"/>
    <property type="match status" value="1"/>
</dbReference>
<dbReference type="EMBL" id="AVOT02007519">
    <property type="protein sequence ID" value="MBW0484076.1"/>
    <property type="molecule type" value="Genomic_DNA"/>
</dbReference>
<dbReference type="OrthoDB" id="2499641at2759"/>
<dbReference type="Proteomes" id="UP000765509">
    <property type="component" value="Unassembled WGS sequence"/>
</dbReference>
<evidence type="ECO:0000259" key="2">
    <source>
        <dbReference type="Pfam" id="PF04194"/>
    </source>
</evidence>
<gene>
    <name evidence="3" type="ORF">O181_023791</name>
</gene>
<organism evidence="3 4">
    <name type="scientific">Austropuccinia psidii MF-1</name>
    <dbReference type="NCBI Taxonomy" id="1389203"/>
    <lineage>
        <taxon>Eukaryota</taxon>
        <taxon>Fungi</taxon>
        <taxon>Dikarya</taxon>
        <taxon>Basidiomycota</taxon>
        <taxon>Pucciniomycotina</taxon>
        <taxon>Pucciniomycetes</taxon>
        <taxon>Pucciniales</taxon>
        <taxon>Sphaerophragmiaceae</taxon>
        <taxon>Austropuccinia</taxon>
    </lineage>
</organism>
<evidence type="ECO:0000313" key="4">
    <source>
        <dbReference type="Proteomes" id="UP000765509"/>
    </source>
</evidence>
<name>A0A9Q3GY00_9BASI</name>
<comment type="caution">
    <text evidence="3">The sequence shown here is derived from an EMBL/GenBank/DDBJ whole genome shotgun (WGS) entry which is preliminary data.</text>
</comment>
<feature type="region of interest" description="Disordered" evidence="1">
    <location>
        <begin position="259"/>
        <end position="290"/>
    </location>
</feature>
<dbReference type="AlphaFoldDB" id="A0A9Q3GY00"/>
<sequence>MAIPKIPSDSIHHLHHDYLDSDSDSDPDSSSAGSIRHTSYILAFDDGQIVKKSDLSNPTISRIGGRPVFLPLENTKIEESDFSCLICHEPMPMIVQIYCVSEKRPYHDRVLYLFGCMNKSCQAESSSKCVRAFKSSKFNLAFYEENPPEQVGIPTGVANATSFDENPFKMGASTMNFLDRSLDHLFLGDCAPEASMSAKNPFSSPALTLKSCPSTQPQNTNLCAAWPLICDRPRYLTTAYEIKPSKAFNTQAFDETISSSQKTKQSSGCPQRNNQIKRPAKKSVDKSNASSGEYCESEKYEVQVLKGIDPMLLTFQDRLSWEGQSNQLIRYNPKGRPMLLNSNIASSESLKCGHKLQFELQIMPAALVLFSNPPYWATAWVSDCEEDCPSTDESWIEVQAFVQFSE</sequence>
<evidence type="ECO:0000256" key="1">
    <source>
        <dbReference type="SAM" id="MobiDB-lite"/>
    </source>
</evidence>